<accession>A0A0A9C9Q4</accession>
<reference evidence="1" key="2">
    <citation type="journal article" date="2015" name="Data Brief">
        <title>Shoot transcriptome of the giant reed, Arundo donax.</title>
        <authorList>
            <person name="Barrero R.A."/>
            <person name="Guerrero F.D."/>
            <person name="Moolhuijzen P."/>
            <person name="Goolsby J.A."/>
            <person name="Tidwell J."/>
            <person name="Bellgard S.E."/>
            <person name="Bellgard M.I."/>
        </authorList>
    </citation>
    <scope>NUCLEOTIDE SEQUENCE</scope>
    <source>
        <tissue evidence="1">Shoot tissue taken approximately 20 cm above the soil surface</tissue>
    </source>
</reference>
<evidence type="ECO:0000313" key="1">
    <source>
        <dbReference type="EMBL" id="JAD71178.1"/>
    </source>
</evidence>
<organism evidence="1">
    <name type="scientific">Arundo donax</name>
    <name type="common">Giant reed</name>
    <name type="synonym">Donax arundinaceus</name>
    <dbReference type="NCBI Taxonomy" id="35708"/>
    <lineage>
        <taxon>Eukaryota</taxon>
        <taxon>Viridiplantae</taxon>
        <taxon>Streptophyta</taxon>
        <taxon>Embryophyta</taxon>
        <taxon>Tracheophyta</taxon>
        <taxon>Spermatophyta</taxon>
        <taxon>Magnoliopsida</taxon>
        <taxon>Liliopsida</taxon>
        <taxon>Poales</taxon>
        <taxon>Poaceae</taxon>
        <taxon>PACMAD clade</taxon>
        <taxon>Arundinoideae</taxon>
        <taxon>Arundineae</taxon>
        <taxon>Arundo</taxon>
    </lineage>
</organism>
<dbReference type="EMBL" id="GBRH01226717">
    <property type="protein sequence ID" value="JAD71178.1"/>
    <property type="molecule type" value="Transcribed_RNA"/>
</dbReference>
<dbReference type="AlphaFoldDB" id="A0A0A9C9Q4"/>
<reference evidence="1" key="1">
    <citation type="submission" date="2014-09" db="EMBL/GenBank/DDBJ databases">
        <authorList>
            <person name="Magalhaes I.L.F."/>
            <person name="Oliveira U."/>
            <person name="Santos F.R."/>
            <person name="Vidigal T.H.D.A."/>
            <person name="Brescovit A.D."/>
            <person name="Santos A.J."/>
        </authorList>
    </citation>
    <scope>NUCLEOTIDE SEQUENCE</scope>
    <source>
        <tissue evidence="1">Shoot tissue taken approximately 20 cm above the soil surface</tissue>
    </source>
</reference>
<proteinExistence type="predicted"/>
<sequence length="60" mass="6939">MLYELNQTKHGLKPTKHSIKYSILSWNWSCWSSSFFSELLGSKSQINMQATLNLKSSMIN</sequence>
<protein>
    <submittedName>
        <fullName evidence="1">Uncharacterized protein</fullName>
    </submittedName>
</protein>
<name>A0A0A9C9Q4_ARUDO</name>